<evidence type="ECO:0000256" key="2">
    <source>
        <dbReference type="SAM" id="Phobius"/>
    </source>
</evidence>
<feature type="coiled-coil region" evidence="1">
    <location>
        <begin position="188"/>
        <end position="279"/>
    </location>
</feature>
<protein>
    <submittedName>
        <fullName evidence="3">Uncharacterized protein</fullName>
    </submittedName>
</protein>
<sequence length="288" mass="33717">MSFKSISQNAKKQNYLRNKSMFIGIFVVVVSFLFVFLFSSPYIFKRSAEQMYFTETGKEIEIGDNHTVMIESWQYSKDSNEMEVVLSFNNTSFDGIDTYQYAAISRDDSNNTQQLKTETLYESSFFSVVKISQLKKFTEVRLLVSYDTSPLLSSDKEQQTNSAALYTNINKVEEVDKFAEKDIVSLYKEKLNNQINEINLSINELQGEINEYKTIQTNILNRVAEIRDNQQYMTDTEREASEQQIQNYENSYNEYSSNIEDLESQIDDYNAQITERRNKQNQLDNLRK</sequence>
<keyword evidence="2" id="KW-1133">Transmembrane helix</keyword>
<evidence type="ECO:0000313" key="4">
    <source>
        <dbReference type="Proteomes" id="UP001056693"/>
    </source>
</evidence>
<dbReference type="Proteomes" id="UP001056693">
    <property type="component" value="Unassembled WGS sequence"/>
</dbReference>
<reference evidence="3 4" key="1">
    <citation type="submission" date="2019-03" db="EMBL/GenBank/DDBJ databases">
        <authorList>
            <person name="Molinero N."/>
            <person name="Sanchez B."/>
            <person name="Walker A."/>
            <person name="Duncan S."/>
            <person name="Delgado S."/>
            <person name="Margolles A."/>
        </authorList>
    </citation>
    <scope>NUCLEOTIDE SEQUENCE [LARGE SCALE GENOMIC DNA]</scope>
    <source>
        <strain evidence="3 4">IPLA60002</strain>
    </source>
</reference>
<keyword evidence="2" id="KW-0472">Membrane</keyword>
<name>A0ABT0NGH4_9FIRM</name>
<dbReference type="EMBL" id="SNUZ01000007">
    <property type="protein sequence ID" value="MCL3787247.1"/>
    <property type="molecule type" value="Genomic_DNA"/>
</dbReference>
<organism evidence="3 4">
    <name type="scientific">Ruminococcus bromii</name>
    <dbReference type="NCBI Taxonomy" id="40518"/>
    <lineage>
        <taxon>Bacteria</taxon>
        <taxon>Bacillati</taxon>
        <taxon>Bacillota</taxon>
        <taxon>Clostridia</taxon>
        <taxon>Eubacteriales</taxon>
        <taxon>Oscillospiraceae</taxon>
        <taxon>Ruminococcus</taxon>
    </lineage>
</organism>
<keyword evidence="2" id="KW-0812">Transmembrane</keyword>
<feature type="transmembrane region" description="Helical" evidence="2">
    <location>
        <begin position="21"/>
        <end position="44"/>
    </location>
</feature>
<comment type="caution">
    <text evidence="3">The sequence shown here is derived from an EMBL/GenBank/DDBJ whole genome shotgun (WGS) entry which is preliminary data.</text>
</comment>
<dbReference type="Gene3D" id="1.10.287.510">
    <property type="entry name" value="Helix hairpin bin"/>
    <property type="match status" value="1"/>
</dbReference>
<keyword evidence="4" id="KW-1185">Reference proteome</keyword>
<evidence type="ECO:0000313" key="3">
    <source>
        <dbReference type="EMBL" id="MCL3787247.1"/>
    </source>
</evidence>
<proteinExistence type="predicted"/>
<gene>
    <name evidence="3" type="ORF">E2N93_04310</name>
</gene>
<keyword evidence="1" id="KW-0175">Coiled coil</keyword>
<accession>A0ABT0NGH4</accession>
<dbReference type="RefSeq" id="WP_249376232.1">
    <property type="nucleotide sequence ID" value="NZ_SNUZ01000007.1"/>
</dbReference>
<evidence type="ECO:0000256" key="1">
    <source>
        <dbReference type="SAM" id="Coils"/>
    </source>
</evidence>